<dbReference type="EMBL" id="SDMP01000027">
    <property type="protein sequence ID" value="RYQ79121.1"/>
    <property type="molecule type" value="Genomic_DNA"/>
</dbReference>
<feature type="domain" description="SWIM-type" evidence="5">
    <location>
        <begin position="242"/>
        <end position="274"/>
    </location>
</feature>
<evidence type="ECO:0000256" key="4">
    <source>
        <dbReference type="PROSITE-ProRule" id="PRU00325"/>
    </source>
</evidence>
<gene>
    <name evidence="6" type="ORF">Ahy_Scaffold7g108332</name>
</gene>
<dbReference type="GO" id="GO:0008270">
    <property type="term" value="F:zinc ion binding"/>
    <property type="evidence" value="ECO:0007669"/>
    <property type="project" value="UniProtKB-KW"/>
</dbReference>
<keyword evidence="1" id="KW-0479">Metal-binding</keyword>
<sequence>MVDLNMPPEVSQERLNIGLGNADMMEDNVEGHEGSAIRDSMMNLYEVNPNDGYDDDDDDEPTKFFDDGDEEEEMNYYDAMTLDWSFTHGGSEEDPRNEFNIGKQFENKEEVMLAVKRYIKRAVEYKILKINQLRYDVQYPTISIRALQRGVENHFGYKASYRKVWLAKQRVIARIYGGWEESYNELSHWLFTMQMYLPDVDEGHRIQLKHVNTMNVYQFDRSRTMFKVEELAVVPGSRQQNYQVLFDEGMCDCGYFQALHVLCRHVLAACSHARFDWK</sequence>
<keyword evidence="3" id="KW-0862">Zinc</keyword>
<evidence type="ECO:0000313" key="6">
    <source>
        <dbReference type="EMBL" id="RYQ79121.1"/>
    </source>
</evidence>
<dbReference type="Proteomes" id="UP000289738">
    <property type="component" value="Unassembled WGS sequence"/>
</dbReference>
<dbReference type="InterPro" id="IPR007527">
    <property type="entry name" value="Znf_SWIM"/>
</dbReference>
<evidence type="ECO:0000313" key="7">
    <source>
        <dbReference type="Proteomes" id="UP000289738"/>
    </source>
</evidence>
<proteinExistence type="predicted"/>
<keyword evidence="2 4" id="KW-0863">Zinc-finger</keyword>
<evidence type="ECO:0000256" key="1">
    <source>
        <dbReference type="ARBA" id="ARBA00022723"/>
    </source>
</evidence>
<evidence type="ECO:0000256" key="2">
    <source>
        <dbReference type="ARBA" id="ARBA00022771"/>
    </source>
</evidence>
<keyword evidence="7" id="KW-1185">Reference proteome</keyword>
<dbReference type="InterPro" id="IPR006564">
    <property type="entry name" value="Znf_PMZ"/>
</dbReference>
<accession>A0A444WNZ3</accession>
<comment type="caution">
    <text evidence="6">The sequence shown here is derived from an EMBL/GenBank/DDBJ whole genome shotgun (WGS) entry which is preliminary data.</text>
</comment>
<name>A0A444WNZ3_ARAHY</name>
<dbReference type="PROSITE" id="PS50966">
    <property type="entry name" value="ZF_SWIM"/>
    <property type="match status" value="1"/>
</dbReference>
<evidence type="ECO:0000259" key="5">
    <source>
        <dbReference type="PROSITE" id="PS50966"/>
    </source>
</evidence>
<protein>
    <recommendedName>
        <fullName evidence="5">SWIM-type domain-containing protein</fullName>
    </recommendedName>
</protein>
<evidence type="ECO:0000256" key="3">
    <source>
        <dbReference type="ARBA" id="ARBA00022833"/>
    </source>
</evidence>
<dbReference type="AlphaFoldDB" id="A0A444WNZ3"/>
<reference evidence="6 7" key="1">
    <citation type="submission" date="2019-01" db="EMBL/GenBank/DDBJ databases">
        <title>Sequencing of cultivated peanut Arachis hypogaea provides insights into genome evolution and oil improvement.</title>
        <authorList>
            <person name="Chen X."/>
        </authorList>
    </citation>
    <scope>NUCLEOTIDE SEQUENCE [LARGE SCALE GENOMIC DNA]</scope>
    <source>
        <strain evidence="7">cv. Fuhuasheng</strain>
        <tissue evidence="6">Leaves</tissue>
    </source>
</reference>
<dbReference type="SMART" id="SM00575">
    <property type="entry name" value="ZnF_PMZ"/>
    <property type="match status" value="1"/>
</dbReference>
<dbReference type="Pfam" id="PF04434">
    <property type="entry name" value="SWIM"/>
    <property type="match status" value="1"/>
</dbReference>
<organism evidence="6 7">
    <name type="scientific">Arachis hypogaea</name>
    <name type="common">Peanut</name>
    <dbReference type="NCBI Taxonomy" id="3818"/>
    <lineage>
        <taxon>Eukaryota</taxon>
        <taxon>Viridiplantae</taxon>
        <taxon>Streptophyta</taxon>
        <taxon>Embryophyta</taxon>
        <taxon>Tracheophyta</taxon>
        <taxon>Spermatophyta</taxon>
        <taxon>Magnoliopsida</taxon>
        <taxon>eudicotyledons</taxon>
        <taxon>Gunneridae</taxon>
        <taxon>Pentapetalae</taxon>
        <taxon>rosids</taxon>
        <taxon>fabids</taxon>
        <taxon>Fabales</taxon>
        <taxon>Fabaceae</taxon>
        <taxon>Papilionoideae</taxon>
        <taxon>50 kb inversion clade</taxon>
        <taxon>dalbergioids sensu lato</taxon>
        <taxon>Dalbergieae</taxon>
        <taxon>Pterocarpus clade</taxon>
        <taxon>Arachis</taxon>
    </lineage>
</organism>